<organism evidence="3 4">
    <name type="scientific">Aureimonas fodinaquatilis</name>
    <dbReference type="NCBI Taxonomy" id="2565783"/>
    <lineage>
        <taxon>Bacteria</taxon>
        <taxon>Pseudomonadati</taxon>
        <taxon>Pseudomonadota</taxon>
        <taxon>Alphaproteobacteria</taxon>
        <taxon>Hyphomicrobiales</taxon>
        <taxon>Aurantimonadaceae</taxon>
        <taxon>Aureimonas</taxon>
    </lineage>
</organism>
<evidence type="ECO:0000313" key="4">
    <source>
        <dbReference type="Proteomes" id="UP000324738"/>
    </source>
</evidence>
<evidence type="ECO:0000256" key="1">
    <source>
        <dbReference type="SAM" id="MobiDB-lite"/>
    </source>
</evidence>
<feature type="region of interest" description="Disordered" evidence="1">
    <location>
        <begin position="69"/>
        <end position="107"/>
    </location>
</feature>
<name>A0A5B0E3H7_9HYPH</name>
<dbReference type="Pfam" id="PF05239">
    <property type="entry name" value="PRC"/>
    <property type="match status" value="1"/>
</dbReference>
<feature type="domain" description="PRC-barrel" evidence="2">
    <location>
        <begin position="144"/>
        <end position="213"/>
    </location>
</feature>
<protein>
    <submittedName>
        <fullName evidence="3">PRC-barrel domain containing protein</fullName>
    </submittedName>
</protein>
<evidence type="ECO:0000259" key="2">
    <source>
        <dbReference type="Pfam" id="PF05239"/>
    </source>
</evidence>
<dbReference type="InterPro" id="IPR011033">
    <property type="entry name" value="PRC_barrel-like_sf"/>
</dbReference>
<dbReference type="EMBL" id="VTWH01000001">
    <property type="protein sequence ID" value="KAA0972320.1"/>
    <property type="molecule type" value="Genomic_DNA"/>
</dbReference>
<dbReference type="Proteomes" id="UP000324738">
    <property type="component" value="Unassembled WGS sequence"/>
</dbReference>
<dbReference type="InterPro" id="IPR027275">
    <property type="entry name" value="PRC-brl_dom"/>
</dbReference>
<sequence length="248" mass="25456">MAPEKAENCKLFAASRVRPIRMHLSLAIPVSARAVVQLVKGRLSFMTRKIIATLAVSTLLATGAIAQETGTPATTTPPATTAPADTTPMAPADTTPMAPADTAPAAPVTPMAPDAGTATTTTAPAAETSARPADLMPITGAELTADKLMGTTVYGPDDSSLGRVGDIALTADGTVDAIIVDVGGFLGIGSKPVAVAMDNLQFQQDSGGSLYVTTDFTREELDAAPEYDSETYSTNRDTMRIESGTVTP</sequence>
<comment type="caution">
    <text evidence="3">The sequence shown here is derived from an EMBL/GenBank/DDBJ whole genome shotgun (WGS) entry which is preliminary data.</text>
</comment>
<feature type="compositionally biased region" description="Low complexity" evidence="1">
    <location>
        <begin position="71"/>
        <end position="107"/>
    </location>
</feature>
<dbReference type="SUPFAM" id="SSF50346">
    <property type="entry name" value="PRC-barrel domain"/>
    <property type="match status" value="1"/>
</dbReference>
<proteinExistence type="predicted"/>
<accession>A0A5B0E3H7</accession>
<dbReference type="PANTHER" id="PTHR36505:SF1">
    <property type="entry name" value="BLR1072 PROTEIN"/>
    <property type="match status" value="1"/>
</dbReference>
<dbReference type="OrthoDB" id="7876889at2"/>
<feature type="region of interest" description="Disordered" evidence="1">
    <location>
        <begin position="224"/>
        <end position="248"/>
    </location>
</feature>
<dbReference type="AlphaFoldDB" id="A0A5B0E3H7"/>
<keyword evidence="4" id="KW-1185">Reference proteome</keyword>
<evidence type="ECO:0000313" key="3">
    <source>
        <dbReference type="EMBL" id="KAA0972320.1"/>
    </source>
</evidence>
<gene>
    <name evidence="3" type="ORF">FPY71_04270</name>
</gene>
<dbReference type="PANTHER" id="PTHR36505">
    <property type="entry name" value="BLR1072 PROTEIN"/>
    <property type="match status" value="1"/>
</dbReference>
<dbReference type="Gene3D" id="2.30.30.240">
    <property type="entry name" value="PRC-barrel domain"/>
    <property type="match status" value="1"/>
</dbReference>
<reference evidence="3 4" key="1">
    <citation type="submission" date="2019-08" db="EMBL/GenBank/DDBJ databases">
        <title>Aureimonas fodiniaquatilis sp. nov., isolated from a coal mine wastewater.</title>
        <authorList>
            <person name="Kim W."/>
        </authorList>
    </citation>
    <scope>NUCLEOTIDE SEQUENCE [LARGE SCALE GENOMIC DNA]</scope>
    <source>
        <strain evidence="3 4">CAU 1482</strain>
    </source>
</reference>